<comment type="caution">
    <text evidence="1">The sequence shown here is derived from an EMBL/GenBank/DDBJ whole genome shotgun (WGS) entry which is preliminary data.</text>
</comment>
<organism evidence="1 2">
    <name type="scientific">Sphingomonas alba</name>
    <dbReference type="NCBI Taxonomy" id="2908208"/>
    <lineage>
        <taxon>Bacteria</taxon>
        <taxon>Pseudomonadati</taxon>
        <taxon>Pseudomonadota</taxon>
        <taxon>Alphaproteobacteria</taxon>
        <taxon>Sphingomonadales</taxon>
        <taxon>Sphingomonadaceae</taxon>
        <taxon>Sphingomonas</taxon>
    </lineage>
</organism>
<dbReference type="EMBL" id="JAMGBD010000002">
    <property type="protein sequence ID" value="MCL6684478.1"/>
    <property type="molecule type" value="Genomic_DNA"/>
</dbReference>
<proteinExistence type="predicted"/>
<gene>
    <name evidence="1" type="ORF">LZ536_11295</name>
</gene>
<dbReference type="RefSeq" id="WP_249848885.1">
    <property type="nucleotide sequence ID" value="NZ_JAMGBD010000002.1"/>
</dbReference>
<evidence type="ECO:0000313" key="1">
    <source>
        <dbReference type="EMBL" id="MCL6684478.1"/>
    </source>
</evidence>
<name>A0ABT0RPI8_9SPHN</name>
<keyword evidence="2" id="KW-1185">Reference proteome</keyword>
<evidence type="ECO:0000313" key="2">
    <source>
        <dbReference type="Proteomes" id="UP001165363"/>
    </source>
</evidence>
<accession>A0ABT0RPI8</accession>
<dbReference type="Proteomes" id="UP001165363">
    <property type="component" value="Unassembled WGS sequence"/>
</dbReference>
<reference evidence="1" key="1">
    <citation type="submission" date="2022-05" db="EMBL/GenBank/DDBJ databases">
        <authorList>
            <person name="Jo J.-H."/>
            <person name="Im W.-T."/>
        </authorList>
    </citation>
    <scope>NUCLEOTIDE SEQUENCE</scope>
    <source>
        <strain evidence="1">SE158</strain>
    </source>
</reference>
<sequence length="123" mass="13369">MTIRLELAPTATFPQGSASRAYLLRVPVRDDGRIDAAALGRSPLRATARRFWSPEPDKFGNVENDNGLWVLRWKGSANESCGAIESGPFRLDSQIAVSEADGTMNEFRVASMRAIGWAASAKS</sequence>
<protein>
    <submittedName>
        <fullName evidence="1">Uncharacterized protein</fullName>
    </submittedName>
</protein>